<gene>
    <name evidence="2" type="ORF">ACFQ19_17970</name>
</gene>
<evidence type="ECO:0000256" key="1">
    <source>
        <dbReference type="SAM" id="Coils"/>
    </source>
</evidence>
<evidence type="ECO:0008006" key="4">
    <source>
        <dbReference type="Google" id="ProtNLM"/>
    </source>
</evidence>
<reference evidence="3" key="1">
    <citation type="journal article" date="2019" name="Int. J. Syst. Evol. Microbiol.">
        <title>The Global Catalogue of Microorganisms (GCM) 10K type strain sequencing project: providing services to taxonomists for standard genome sequencing and annotation.</title>
        <authorList>
            <consortium name="The Broad Institute Genomics Platform"/>
            <consortium name="The Broad Institute Genome Sequencing Center for Infectious Disease"/>
            <person name="Wu L."/>
            <person name="Ma J."/>
        </authorList>
    </citation>
    <scope>NUCLEOTIDE SEQUENCE [LARGE SCALE GENOMIC DNA]</scope>
    <source>
        <strain evidence="3">CCUG 56608</strain>
    </source>
</reference>
<comment type="caution">
    <text evidence="2">The sequence shown here is derived from an EMBL/GenBank/DDBJ whole genome shotgun (WGS) entry which is preliminary data.</text>
</comment>
<accession>A0ABW3NK23</accession>
<organism evidence="2 3">
    <name type="scientific">Oceanobacillus locisalsi</name>
    <dbReference type="NCBI Taxonomy" id="546107"/>
    <lineage>
        <taxon>Bacteria</taxon>
        <taxon>Bacillati</taxon>
        <taxon>Bacillota</taxon>
        <taxon>Bacilli</taxon>
        <taxon>Bacillales</taxon>
        <taxon>Bacillaceae</taxon>
        <taxon>Oceanobacillus</taxon>
    </lineage>
</organism>
<dbReference type="RefSeq" id="WP_379594063.1">
    <property type="nucleotide sequence ID" value="NZ_JBHTKK010000030.1"/>
</dbReference>
<evidence type="ECO:0000313" key="2">
    <source>
        <dbReference type="EMBL" id="MFD1067899.1"/>
    </source>
</evidence>
<dbReference type="EMBL" id="JBHTKK010000030">
    <property type="protein sequence ID" value="MFD1067899.1"/>
    <property type="molecule type" value="Genomic_DNA"/>
</dbReference>
<dbReference type="Proteomes" id="UP001597041">
    <property type="component" value="Unassembled WGS sequence"/>
</dbReference>
<dbReference type="PROSITE" id="PS51257">
    <property type="entry name" value="PROKAR_LIPOPROTEIN"/>
    <property type="match status" value="1"/>
</dbReference>
<feature type="coiled-coil region" evidence="1">
    <location>
        <begin position="93"/>
        <end position="156"/>
    </location>
</feature>
<protein>
    <recommendedName>
        <fullName evidence="4">Lipoprotein</fullName>
    </recommendedName>
</protein>
<keyword evidence="3" id="KW-1185">Reference proteome</keyword>
<sequence>MKKIIIPIFIVIIALLLVSCEDKDEVADEIVEFYNEEWVPINDMKEKGMADIPLELTRLEEEGESDEVIGLIKDEIIPLLDRVMERLKSVNPKNEKIEKMIDLQIEAEEFSKNIFGEARTYYENDNVTDQDIEQYNEELDEKYQEVLDYRDELMEEYNLEQIEKKDRDSNFYKLKREED</sequence>
<proteinExistence type="predicted"/>
<name>A0ABW3NK23_9BACI</name>
<evidence type="ECO:0000313" key="3">
    <source>
        <dbReference type="Proteomes" id="UP001597041"/>
    </source>
</evidence>
<keyword evidence="1" id="KW-0175">Coiled coil</keyword>